<dbReference type="AlphaFoldDB" id="A0A935W4T5"/>
<dbReference type="EMBL" id="JADJOT010000010">
    <property type="protein sequence ID" value="MBK7955482.1"/>
    <property type="molecule type" value="Genomic_DNA"/>
</dbReference>
<evidence type="ECO:0000313" key="1">
    <source>
        <dbReference type="EMBL" id="MBK7955482.1"/>
    </source>
</evidence>
<dbReference type="Proteomes" id="UP000706151">
    <property type="component" value="Unassembled WGS sequence"/>
</dbReference>
<evidence type="ECO:0000313" key="2">
    <source>
        <dbReference type="Proteomes" id="UP000706151"/>
    </source>
</evidence>
<gene>
    <name evidence="1" type="ORF">IPK02_16885</name>
</gene>
<evidence type="ECO:0008006" key="3">
    <source>
        <dbReference type="Google" id="ProtNLM"/>
    </source>
</evidence>
<comment type="caution">
    <text evidence="1">The sequence shown here is derived from an EMBL/GenBank/DDBJ whole genome shotgun (WGS) entry which is preliminary data.</text>
</comment>
<sequence>MYQRIMVAVDESFMTSQVLQAAVELAKGNKPFGSLVIDAALAHGIP</sequence>
<proteinExistence type="predicted"/>
<reference evidence="1 2" key="1">
    <citation type="submission" date="2020-10" db="EMBL/GenBank/DDBJ databases">
        <title>Connecting structure to function with the recovery of over 1000 high-quality activated sludge metagenome-assembled genomes encoding full-length rRNA genes using long-read sequencing.</title>
        <authorList>
            <person name="Singleton C.M."/>
            <person name="Petriglieri F."/>
            <person name="Kristensen J.M."/>
            <person name="Kirkegaard R.H."/>
            <person name="Michaelsen T.Y."/>
            <person name="Andersen M.H."/>
            <person name="Karst S.M."/>
            <person name="Dueholm M.S."/>
            <person name="Nielsen P.H."/>
            <person name="Albertsen M."/>
        </authorList>
    </citation>
    <scope>NUCLEOTIDE SEQUENCE [LARGE SCALE GENOMIC DNA]</scope>
    <source>
        <strain evidence="1">Fred_18-Q3-R57-64_BAT3C.720</strain>
    </source>
</reference>
<protein>
    <recommendedName>
        <fullName evidence="3">Universal stress protein</fullName>
    </recommendedName>
</protein>
<organism evidence="1 2">
    <name type="scientific">Candidatus Accumulibacter affinis</name>
    <dbReference type="NCBI Taxonomy" id="2954384"/>
    <lineage>
        <taxon>Bacteria</taxon>
        <taxon>Pseudomonadati</taxon>
        <taxon>Pseudomonadota</taxon>
        <taxon>Betaproteobacteria</taxon>
        <taxon>Candidatus Accumulibacter</taxon>
    </lineage>
</organism>
<name>A0A935W4T5_9PROT</name>
<accession>A0A935W4T5</accession>